<dbReference type="EMBL" id="AVOT02064080">
    <property type="protein sequence ID" value="MBW0556577.1"/>
    <property type="molecule type" value="Genomic_DNA"/>
</dbReference>
<reference evidence="2" key="1">
    <citation type="submission" date="2021-03" db="EMBL/GenBank/DDBJ databases">
        <title>Draft genome sequence of rust myrtle Austropuccinia psidii MF-1, a brazilian biotype.</title>
        <authorList>
            <person name="Quecine M.C."/>
            <person name="Pachon D.M.R."/>
            <person name="Bonatelli M.L."/>
            <person name="Correr F.H."/>
            <person name="Franceschini L.M."/>
            <person name="Leite T.F."/>
            <person name="Margarido G.R.A."/>
            <person name="Almeida C.A."/>
            <person name="Ferrarezi J.A."/>
            <person name="Labate C.A."/>
        </authorList>
    </citation>
    <scope>NUCLEOTIDE SEQUENCE</scope>
    <source>
        <strain evidence="2">MF-1</strain>
    </source>
</reference>
<keyword evidence="3" id="KW-1185">Reference proteome</keyword>
<proteinExistence type="predicted"/>
<feature type="compositionally biased region" description="Basic and acidic residues" evidence="1">
    <location>
        <begin position="84"/>
        <end position="95"/>
    </location>
</feature>
<comment type="caution">
    <text evidence="2">The sequence shown here is derived from an EMBL/GenBank/DDBJ whole genome shotgun (WGS) entry which is preliminary data.</text>
</comment>
<name>A0A9Q3J6Z9_9BASI</name>
<dbReference type="Proteomes" id="UP000765509">
    <property type="component" value="Unassembled WGS sequence"/>
</dbReference>
<feature type="compositionally biased region" description="Polar residues" evidence="1">
    <location>
        <begin position="44"/>
        <end position="72"/>
    </location>
</feature>
<evidence type="ECO:0000256" key="1">
    <source>
        <dbReference type="SAM" id="MobiDB-lite"/>
    </source>
</evidence>
<evidence type="ECO:0000313" key="2">
    <source>
        <dbReference type="EMBL" id="MBW0556577.1"/>
    </source>
</evidence>
<protein>
    <submittedName>
        <fullName evidence="2">Uncharacterized protein</fullName>
    </submittedName>
</protein>
<feature type="region of interest" description="Disordered" evidence="1">
    <location>
        <begin position="44"/>
        <end position="107"/>
    </location>
</feature>
<dbReference type="AlphaFoldDB" id="A0A9Q3J6Z9"/>
<organism evidence="2 3">
    <name type="scientific">Austropuccinia psidii MF-1</name>
    <dbReference type="NCBI Taxonomy" id="1389203"/>
    <lineage>
        <taxon>Eukaryota</taxon>
        <taxon>Fungi</taxon>
        <taxon>Dikarya</taxon>
        <taxon>Basidiomycota</taxon>
        <taxon>Pucciniomycotina</taxon>
        <taxon>Pucciniomycetes</taxon>
        <taxon>Pucciniales</taxon>
        <taxon>Sphaerophragmiaceae</taxon>
        <taxon>Austropuccinia</taxon>
    </lineage>
</organism>
<sequence length="139" mass="15401">MGLTTDLKEREMGLTPPSLEVKGQCLMPYSPWLLFFFNHGTKPTVSPMTRHSHSSSGTQWSEDLFQETSQHNEPPIPGPIQSSESHEDTSTHEPEPEVAPRQSREENFACPDTHCSIIIIDNTPVGSPPVPPPSTPIFL</sequence>
<gene>
    <name evidence="2" type="ORF">O181_096292</name>
</gene>
<evidence type="ECO:0000313" key="3">
    <source>
        <dbReference type="Proteomes" id="UP000765509"/>
    </source>
</evidence>
<accession>A0A9Q3J6Z9</accession>